<proteinExistence type="predicted"/>
<dbReference type="Proteomes" id="UP000193411">
    <property type="component" value="Unassembled WGS sequence"/>
</dbReference>
<protein>
    <submittedName>
        <fullName evidence="3">Uncharacterized protein</fullName>
    </submittedName>
</protein>
<organism evidence="3 4">
    <name type="scientific">Catenaria anguillulae PL171</name>
    <dbReference type="NCBI Taxonomy" id="765915"/>
    <lineage>
        <taxon>Eukaryota</taxon>
        <taxon>Fungi</taxon>
        <taxon>Fungi incertae sedis</taxon>
        <taxon>Blastocladiomycota</taxon>
        <taxon>Blastocladiomycetes</taxon>
        <taxon>Blastocladiales</taxon>
        <taxon>Catenariaceae</taxon>
        <taxon>Catenaria</taxon>
    </lineage>
</organism>
<keyword evidence="2" id="KW-0812">Transmembrane</keyword>
<gene>
    <name evidence="3" type="ORF">BCR44DRAFT_44382</name>
</gene>
<feature type="compositionally biased region" description="Pro residues" evidence="1">
    <location>
        <begin position="54"/>
        <end position="70"/>
    </location>
</feature>
<keyword evidence="4" id="KW-1185">Reference proteome</keyword>
<feature type="compositionally biased region" description="Low complexity" evidence="1">
    <location>
        <begin position="30"/>
        <end position="53"/>
    </location>
</feature>
<evidence type="ECO:0000256" key="2">
    <source>
        <dbReference type="SAM" id="Phobius"/>
    </source>
</evidence>
<comment type="caution">
    <text evidence="3">The sequence shown here is derived from an EMBL/GenBank/DDBJ whole genome shotgun (WGS) entry which is preliminary data.</text>
</comment>
<keyword evidence="2" id="KW-1133">Transmembrane helix</keyword>
<evidence type="ECO:0000313" key="4">
    <source>
        <dbReference type="Proteomes" id="UP000193411"/>
    </source>
</evidence>
<feature type="transmembrane region" description="Helical" evidence="2">
    <location>
        <begin position="231"/>
        <end position="249"/>
    </location>
</feature>
<name>A0A1Y2HHC7_9FUNG</name>
<evidence type="ECO:0000313" key="3">
    <source>
        <dbReference type="EMBL" id="ORZ33093.1"/>
    </source>
</evidence>
<keyword evidence="2" id="KW-0472">Membrane</keyword>
<evidence type="ECO:0000256" key="1">
    <source>
        <dbReference type="SAM" id="MobiDB-lite"/>
    </source>
</evidence>
<sequence>MYTNNSMSHATSPIPHTSPQNVSASMSRASKGLRSLLSPGGRSSSVRNLLSTTPSPPPLHSNGIYPPPQPYGYSHNPHGNGLHAGIPTPMRNAGAGMYGNSHHQGMHHHHRPHGMHHSDSGAALSMDSMATMTPMGPSDIAPHIRIARLESQLARAWDEITTNRAALRRLDTQGLVPPMPPLDGFVEDEIGESGYFNGSNPGSFYHGRSGRYGPDGQYLGAQGGMLSGMQGWLVVAIMGVVGMVIGLLMRSG</sequence>
<reference evidence="3 4" key="1">
    <citation type="submission" date="2016-07" db="EMBL/GenBank/DDBJ databases">
        <title>Pervasive Adenine N6-methylation of Active Genes in Fungi.</title>
        <authorList>
            <consortium name="DOE Joint Genome Institute"/>
            <person name="Mondo S.J."/>
            <person name="Dannebaum R.O."/>
            <person name="Kuo R.C."/>
            <person name="Labutti K."/>
            <person name="Haridas S."/>
            <person name="Kuo A."/>
            <person name="Salamov A."/>
            <person name="Ahrendt S.R."/>
            <person name="Lipzen A."/>
            <person name="Sullivan W."/>
            <person name="Andreopoulos W.B."/>
            <person name="Clum A."/>
            <person name="Lindquist E."/>
            <person name="Daum C."/>
            <person name="Ramamoorthy G.K."/>
            <person name="Gryganskyi A."/>
            <person name="Culley D."/>
            <person name="Magnuson J.K."/>
            <person name="James T.Y."/>
            <person name="O'Malley M.A."/>
            <person name="Stajich J.E."/>
            <person name="Spatafora J.W."/>
            <person name="Visel A."/>
            <person name="Grigoriev I.V."/>
        </authorList>
    </citation>
    <scope>NUCLEOTIDE SEQUENCE [LARGE SCALE GENOMIC DNA]</scope>
    <source>
        <strain evidence="3 4">PL171</strain>
    </source>
</reference>
<dbReference type="AlphaFoldDB" id="A0A1Y2HHC7"/>
<feature type="compositionally biased region" description="Polar residues" evidence="1">
    <location>
        <begin position="1"/>
        <end position="28"/>
    </location>
</feature>
<dbReference type="EMBL" id="MCFL01000039">
    <property type="protein sequence ID" value="ORZ33093.1"/>
    <property type="molecule type" value="Genomic_DNA"/>
</dbReference>
<feature type="region of interest" description="Disordered" evidence="1">
    <location>
        <begin position="1"/>
        <end position="84"/>
    </location>
</feature>
<accession>A0A1Y2HHC7</accession>